<proteinExistence type="predicted"/>
<protein>
    <submittedName>
        <fullName evidence="1">Uncharacterized protein</fullName>
    </submittedName>
</protein>
<keyword evidence="2" id="KW-1185">Reference proteome</keyword>
<comment type="caution">
    <text evidence="1">The sequence shown here is derived from an EMBL/GenBank/DDBJ whole genome shotgun (WGS) entry which is preliminary data.</text>
</comment>
<name>A0ACC0VVP6_9STRA</name>
<evidence type="ECO:0000313" key="2">
    <source>
        <dbReference type="Proteomes" id="UP001163321"/>
    </source>
</evidence>
<dbReference type="EMBL" id="CM047585">
    <property type="protein sequence ID" value="KAI9910645.1"/>
    <property type="molecule type" value="Genomic_DNA"/>
</dbReference>
<accession>A0ACC0VVP6</accession>
<gene>
    <name evidence="1" type="ORF">PsorP6_010613</name>
</gene>
<organism evidence="1 2">
    <name type="scientific">Peronosclerospora sorghi</name>
    <dbReference type="NCBI Taxonomy" id="230839"/>
    <lineage>
        <taxon>Eukaryota</taxon>
        <taxon>Sar</taxon>
        <taxon>Stramenopiles</taxon>
        <taxon>Oomycota</taxon>
        <taxon>Peronosporomycetes</taxon>
        <taxon>Peronosporales</taxon>
        <taxon>Peronosporaceae</taxon>
        <taxon>Peronosclerospora</taxon>
    </lineage>
</organism>
<reference evidence="1 2" key="1">
    <citation type="journal article" date="2022" name="bioRxiv">
        <title>The genome of the oomycete Peronosclerospora sorghi, a cosmopolitan pathogen of maize and sorghum, is inflated with dispersed pseudogenes.</title>
        <authorList>
            <person name="Fletcher K."/>
            <person name="Martin F."/>
            <person name="Isakeit T."/>
            <person name="Cavanaugh K."/>
            <person name="Magill C."/>
            <person name="Michelmore R."/>
        </authorList>
    </citation>
    <scope>NUCLEOTIDE SEQUENCE [LARGE SCALE GENOMIC DNA]</scope>
    <source>
        <strain evidence="1">P6</strain>
    </source>
</reference>
<evidence type="ECO:0000313" key="1">
    <source>
        <dbReference type="EMBL" id="KAI9910645.1"/>
    </source>
</evidence>
<dbReference type="Proteomes" id="UP001163321">
    <property type="component" value="Chromosome 6"/>
</dbReference>
<sequence>MLQIGSTDQEKARYAGGDTDTSQDLATYRLGISKSQHPSCITSENSGIFFASNSDANAFEECIVVKLSSLSSKSPIPYFSKPDAPVSLPCVSTGNTNQLSDLDTLID</sequence>